<keyword evidence="3" id="KW-1185">Reference proteome</keyword>
<name>A0A9P5TRM2_GYMJU</name>
<organism evidence="2 3">
    <name type="scientific">Gymnopilus junonius</name>
    <name type="common">Spectacular rustgill mushroom</name>
    <name type="synonym">Gymnopilus spectabilis subsp. junonius</name>
    <dbReference type="NCBI Taxonomy" id="109634"/>
    <lineage>
        <taxon>Eukaryota</taxon>
        <taxon>Fungi</taxon>
        <taxon>Dikarya</taxon>
        <taxon>Basidiomycota</taxon>
        <taxon>Agaricomycotina</taxon>
        <taxon>Agaricomycetes</taxon>
        <taxon>Agaricomycetidae</taxon>
        <taxon>Agaricales</taxon>
        <taxon>Agaricineae</taxon>
        <taxon>Hymenogastraceae</taxon>
        <taxon>Gymnopilus</taxon>
    </lineage>
</organism>
<evidence type="ECO:0000313" key="2">
    <source>
        <dbReference type="EMBL" id="KAF8909711.1"/>
    </source>
</evidence>
<dbReference type="PANTHER" id="PTHR34825">
    <property type="entry name" value="CONSERVED PROTEIN, WITH A WEAK D-GALACTARATE DEHYDRATASE/ALTRONATE HYDROLASE DOMAIN"/>
    <property type="match status" value="1"/>
</dbReference>
<dbReference type="Pfam" id="PF09820">
    <property type="entry name" value="AAA-ATPase_like"/>
    <property type="match status" value="1"/>
</dbReference>
<dbReference type="EMBL" id="JADNYJ010000008">
    <property type="protein sequence ID" value="KAF8909711.1"/>
    <property type="molecule type" value="Genomic_DNA"/>
</dbReference>
<comment type="caution">
    <text evidence="2">The sequence shown here is derived from an EMBL/GenBank/DDBJ whole genome shotgun (WGS) entry which is preliminary data.</text>
</comment>
<reference evidence="2" key="1">
    <citation type="submission" date="2020-11" db="EMBL/GenBank/DDBJ databases">
        <authorList>
            <consortium name="DOE Joint Genome Institute"/>
            <person name="Ahrendt S."/>
            <person name="Riley R."/>
            <person name="Andreopoulos W."/>
            <person name="LaButti K."/>
            <person name="Pangilinan J."/>
            <person name="Ruiz-duenas F.J."/>
            <person name="Barrasa J.M."/>
            <person name="Sanchez-Garcia M."/>
            <person name="Camarero S."/>
            <person name="Miyauchi S."/>
            <person name="Serrano A."/>
            <person name="Linde D."/>
            <person name="Babiker R."/>
            <person name="Drula E."/>
            <person name="Ayuso-Fernandez I."/>
            <person name="Pacheco R."/>
            <person name="Padilla G."/>
            <person name="Ferreira P."/>
            <person name="Barriuso J."/>
            <person name="Kellner H."/>
            <person name="Castanera R."/>
            <person name="Alfaro M."/>
            <person name="Ramirez L."/>
            <person name="Pisabarro A.G."/>
            <person name="Kuo A."/>
            <person name="Tritt A."/>
            <person name="Lipzen A."/>
            <person name="He G."/>
            <person name="Yan M."/>
            <person name="Ng V."/>
            <person name="Cullen D."/>
            <person name="Martin F."/>
            <person name="Rosso M.-N."/>
            <person name="Henrissat B."/>
            <person name="Hibbett D."/>
            <person name="Martinez A.T."/>
            <person name="Grigoriev I.V."/>
        </authorList>
    </citation>
    <scope>NUCLEOTIDE SEQUENCE</scope>
    <source>
        <strain evidence="2">AH 44721</strain>
    </source>
</reference>
<dbReference type="SUPFAM" id="SSF52540">
    <property type="entry name" value="P-loop containing nucleoside triphosphate hydrolases"/>
    <property type="match status" value="1"/>
</dbReference>
<accession>A0A9P5TRM2</accession>
<sequence>MSRRRVVSEGDVRVVVQDGVYSGPSSFAQFDRQNATYVDKSLAIKAFLRDRGGHHLILRPRRCGKSYTLSMIREFLQHPLKRGPSTGDITTSQFAGTAITDYCELVSEHFRQYPVLYIDLKDVHGTTFEEMMISFDTIVLDLIGRLCTPYSDLVDENFCKELCVPGGLERRRRSALKIITRELQRVYQKDVVVLIDEYDSPMHSAIEHGYITLANDFFAAVFGSLLKSNDAVFTSMMVGICRIAKSGWLSSLNHVKIFPMHAEDDRYAKLFLFTEKEVEILCDNHSKLSVELLQPRYNGYAATHHSGLVKLYNPFSVIRALEANKISNFWVETGRYSPLSQNLWRAGQGFHDNLHLLLTLESVQLWWMSTLTSQATMLFLTRSLGSLVLYRLSNHRGSFGPVYVSIYFSNTE</sequence>
<proteinExistence type="predicted"/>
<dbReference type="PANTHER" id="PTHR34825:SF1">
    <property type="entry name" value="AAA-ATPASE-LIKE DOMAIN-CONTAINING PROTEIN"/>
    <property type="match status" value="1"/>
</dbReference>
<evidence type="ECO:0000259" key="1">
    <source>
        <dbReference type="Pfam" id="PF09820"/>
    </source>
</evidence>
<feature type="domain" description="AAA-ATPase-like" evidence="1">
    <location>
        <begin position="24"/>
        <end position="247"/>
    </location>
</feature>
<dbReference type="InterPro" id="IPR027417">
    <property type="entry name" value="P-loop_NTPase"/>
</dbReference>
<dbReference type="InterPro" id="IPR018631">
    <property type="entry name" value="AAA-ATPase-like_dom"/>
</dbReference>
<dbReference type="Proteomes" id="UP000724874">
    <property type="component" value="Unassembled WGS sequence"/>
</dbReference>
<evidence type="ECO:0000313" key="3">
    <source>
        <dbReference type="Proteomes" id="UP000724874"/>
    </source>
</evidence>
<dbReference type="AlphaFoldDB" id="A0A9P5TRM2"/>
<protein>
    <recommendedName>
        <fullName evidence="1">AAA-ATPase-like domain-containing protein</fullName>
    </recommendedName>
</protein>
<dbReference type="OrthoDB" id="2143434at2759"/>
<gene>
    <name evidence="2" type="ORF">CPB84DRAFT_1438611</name>
</gene>